<gene>
    <name evidence="1" type="ORF">SAMN04487955_12125</name>
</gene>
<keyword evidence="2" id="KW-1185">Reference proteome</keyword>
<accession>A0A1I7KI17</accession>
<dbReference type="AlphaFoldDB" id="A0A1I7KI17"/>
<dbReference type="STRING" id="463301.SAMN04487955_12125"/>
<evidence type="ECO:0000313" key="2">
    <source>
        <dbReference type="Proteomes" id="UP000198693"/>
    </source>
</evidence>
<dbReference type="RefSeq" id="WP_089797609.1">
    <property type="nucleotide sequence ID" value="NZ_FPBP01000021.1"/>
</dbReference>
<reference evidence="2" key="1">
    <citation type="submission" date="2016-10" db="EMBL/GenBank/DDBJ databases">
        <authorList>
            <person name="Varghese N."/>
            <person name="Submissions S."/>
        </authorList>
    </citation>
    <scope>NUCLEOTIDE SEQUENCE [LARGE SCALE GENOMIC DNA]</scope>
    <source>
        <strain evidence="2">CGMCC 1.6981</strain>
    </source>
</reference>
<protein>
    <submittedName>
        <fullName evidence="1">Uncharacterized protein</fullName>
    </submittedName>
</protein>
<organism evidence="1 2">
    <name type="scientific">Halomonas korlensis</name>
    <dbReference type="NCBI Taxonomy" id="463301"/>
    <lineage>
        <taxon>Bacteria</taxon>
        <taxon>Pseudomonadati</taxon>
        <taxon>Pseudomonadota</taxon>
        <taxon>Gammaproteobacteria</taxon>
        <taxon>Oceanospirillales</taxon>
        <taxon>Halomonadaceae</taxon>
        <taxon>Halomonas</taxon>
    </lineage>
</organism>
<evidence type="ECO:0000313" key="1">
    <source>
        <dbReference type="EMBL" id="SFU97052.1"/>
    </source>
</evidence>
<sequence>MTNELDLLEAQQAIHELIAQPASLEKILEAIARWIGLQLPGAVVAFMRFDSALATYRRIDEAARRCGYRTNRG</sequence>
<proteinExistence type="predicted"/>
<name>A0A1I7KI17_9GAMM</name>
<dbReference type="EMBL" id="FPBP01000021">
    <property type="protein sequence ID" value="SFU97052.1"/>
    <property type="molecule type" value="Genomic_DNA"/>
</dbReference>
<dbReference type="Proteomes" id="UP000198693">
    <property type="component" value="Unassembled WGS sequence"/>
</dbReference>